<dbReference type="GO" id="GO:0140104">
    <property type="term" value="F:molecular carrier activity"/>
    <property type="evidence" value="ECO:0007669"/>
    <property type="project" value="InterPro"/>
</dbReference>
<evidence type="ECO:0000313" key="7">
    <source>
        <dbReference type="Proteomes" id="UP000401081"/>
    </source>
</evidence>
<dbReference type="PANTHER" id="PTHR30368">
    <property type="entry name" value="SULFATE-BINDING PROTEIN"/>
    <property type="match status" value="1"/>
</dbReference>
<dbReference type="AlphaFoldDB" id="A0A485AQ76"/>
<dbReference type="GO" id="GO:0042597">
    <property type="term" value="C:periplasmic space"/>
    <property type="evidence" value="ECO:0007669"/>
    <property type="project" value="UniProtKB-SubCell"/>
</dbReference>
<evidence type="ECO:0000256" key="3">
    <source>
        <dbReference type="ARBA" id="ARBA00022448"/>
    </source>
</evidence>
<dbReference type="SUPFAM" id="SSF53850">
    <property type="entry name" value="Periplasmic binding protein-like II"/>
    <property type="match status" value="1"/>
</dbReference>
<comment type="similarity">
    <text evidence="2">Belongs to the prokaryotic sulfate-binding protein family.</text>
</comment>
<accession>A0A485AQ76</accession>
<dbReference type="PANTHER" id="PTHR30368:SF2">
    <property type="entry name" value="SULFATE-BINDING PROTEIN"/>
    <property type="match status" value="1"/>
</dbReference>
<protein>
    <submittedName>
        <fullName evidence="6">Sulfate starvation-induced protein 2</fullName>
    </submittedName>
</protein>
<sequence>MAKKYESEFPKLKLFTIDEEFGGWTKAQKEHFSNGGTFDQISKR</sequence>
<comment type="subcellular location">
    <subcellularLocation>
        <location evidence="1">Periplasm</location>
    </subcellularLocation>
</comment>
<keyword evidence="3" id="KW-0813">Transport</keyword>
<evidence type="ECO:0000256" key="4">
    <source>
        <dbReference type="ARBA" id="ARBA00022729"/>
    </source>
</evidence>
<keyword evidence="5" id="KW-0574">Periplasm</keyword>
<organism evidence="6 7">
    <name type="scientific">Kluyvera cryocrescens</name>
    <name type="common">Kluyvera citrophila</name>
    <dbReference type="NCBI Taxonomy" id="580"/>
    <lineage>
        <taxon>Bacteria</taxon>
        <taxon>Pseudomonadati</taxon>
        <taxon>Pseudomonadota</taxon>
        <taxon>Gammaproteobacteria</taxon>
        <taxon>Enterobacterales</taxon>
        <taxon>Enterobacteriaceae</taxon>
        <taxon>Kluyvera</taxon>
    </lineage>
</organism>
<evidence type="ECO:0000256" key="5">
    <source>
        <dbReference type="ARBA" id="ARBA00022764"/>
    </source>
</evidence>
<name>A0A485AQ76_KLUCR</name>
<proteinExistence type="inferred from homology"/>
<dbReference type="GO" id="GO:1902358">
    <property type="term" value="P:sulfate transmembrane transport"/>
    <property type="evidence" value="ECO:0007669"/>
    <property type="project" value="InterPro"/>
</dbReference>
<gene>
    <name evidence="6" type="primary">sbp_3</name>
    <name evidence="6" type="ORF">NCTC12993_01875</name>
</gene>
<dbReference type="EMBL" id="CAADJD010000015">
    <property type="protein sequence ID" value="VFS61318.1"/>
    <property type="molecule type" value="Genomic_DNA"/>
</dbReference>
<dbReference type="InterPro" id="IPR005669">
    <property type="entry name" value="Thiosulph/SO4-bd"/>
</dbReference>
<dbReference type="Proteomes" id="UP000401081">
    <property type="component" value="Unassembled WGS sequence"/>
</dbReference>
<keyword evidence="7" id="KW-1185">Reference proteome</keyword>
<evidence type="ECO:0000313" key="6">
    <source>
        <dbReference type="EMBL" id="VFS61318.1"/>
    </source>
</evidence>
<reference evidence="6 7" key="1">
    <citation type="submission" date="2019-03" db="EMBL/GenBank/DDBJ databases">
        <authorList>
            <consortium name="Pathogen Informatics"/>
        </authorList>
    </citation>
    <scope>NUCLEOTIDE SEQUENCE [LARGE SCALE GENOMIC DNA]</scope>
    <source>
        <strain evidence="6 7">NCTC12993</strain>
    </source>
</reference>
<evidence type="ECO:0000256" key="1">
    <source>
        <dbReference type="ARBA" id="ARBA00004418"/>
    </source>
</evidence>
<dbReference type="Gene3D" id="3.40.190.10">
    <property type="entry name" value="Periplasmic binding protein-like II"/>
    <property type="match status" value="1"/>
</dbReference>
<keyword evidence="4" id="KW-0732">Signal</keyword>
<evidence type="ECO:0000256" key="2">
    <source>
        <dbReference type="ARBA" id="ARBA00006099"/>
    </source>
</evidence>